<feature type="compositionally biased region" description="Basic and acidic residues" evidence="1">
    <location>
        <begin position="126"/>
        <end position="135"/>
    </location>
</feature>
<keyword evidence="3" id="KW-1185">Reference proteome</keyword>
<organism evidence="2 3">
    <name type="scientific">Ranatra chinensis</name>
    <dbReference type="NCBI Taxonomy" id="642074"/>
    <lineage>
        <taxon>Eukaryota</taxon>
        <taxon>Metazoa</taxon>
        <taxon>Ecdysozoa</taxon>
        <taxon>Arthropoda</taxon>
        <taxon>Hexapoda</taxon>
        <taxon>Insecta</taxon>
        <taxon>Pterygota</taxon>
        <taxon>Neoptera</taxon>
        <taxon>Paraneoptera</taxon>
        <taxon>Hemiptera</taxon>
        <taxon>Heteroptera</taxon>
        <taxon>Panheteroptera</taxon>
        <taxon>Nepomorpha</taxon>
        <taxon>Nepidae</taxon>
        <taxon>Ranatrinae</taxon>
        <taxon>Ranatra</taxon>
    </lineage>
</organism>
<protein>
    <submittedName>
        <fullName evidence="2">Uncharacterized protein</fullName>
    </submittedName>
</protein>
<evidence type="ECO:0000313" key="3">
    <source>
        <dbReference type="Proteomes" id="UP001558652"/>
    </source>
</evidence>
<feature type="compositionally biased region" description="Low complexity" evidence="1">
    <location>
        <begin position="85"/>
        <end position="98"/>
    </location>
</feature>
<name>A0ABD0YFB6_9HEMI</name>
<feature type="region of interest" description="Disordered" evidence="1">
    <location>
        <begin position="46"/>
        <end position="71"/>
    </location>
</feature>
<reference evidence="2 3" key="1">
    <citation type="submission" date="2024-07" db="EMBL/GenBank/DDBJ databases">
        <title>Chromosome-level genome assembly of the water stick insect Ranatra chinensis (Heteroptera: Nepidae).</title>
        <authorList>
            <person name="Liu X."/>
        </authorList>
    </citation>
    <scope>NUCLEOTIDE SEQUENCE [LARGE SCALE GENOMIC DNA]</scope>
    <source>
        <strain evidence="2">Cailab_2021Rc</strain>
        <tissue evidence="2">Muscle</tissue>
    </source>
</reference>
<sequence>MSAFRSSLLTHITGLEQPRAQREKRNFLKENVKNLRDMQKKMEAMKIKNAPTQRNLADPKGKRGFTSVQLRREGGVRKAKVFLASSSESSSSSSSSSSHPSAVSTPPTAVNSKARAGSRKLPGKTADPDPEKTVKNIVRECRDQSIAYQKQIPIRYRC</sequence>
<feature type="region of interest" description="Disordered" evidence="1">
    <location>
        <begin position="83"/>
        <end position="135"/>
    </location>
</feature>
<proteinExistence type="predicted"/>
<evidence type="ECO:0000313" key="2">
    <source>
        <dbReference type="EMBL" id="KAL1115759.1"/>
    </source>
</evidence>
<evidence type="ECO:0000256" key="1">
    <source>
        <dbReference type="SAM" id="MobiDB-lite"/>
    </source>
</evidence>
<dbReference type="EMBL" id="JBFDAA010000019">
    <property type="protein sequence ID" value="KAL1115759.1"/>
    <property type="molecule type" value="Genomic_DNA"/>
</dbReference>
<gene>
    <name evidence="2" type="ORF">AAG570_006049</name>
</gene>
<comment type="caution">
    <text evidence="2">The sequence shown here is derived from an EMBL/GenBank/DDBJ whole genome shotgun (WGS) entry which is preliminary data.</text>
</comment>
<feature type="compositionally biased region" description="Polar residues" evidence="1">
    <location>
        <begin position="99"/>
        <end position="111"/>
    </location>
</feature>
<accession>A0ABD0YFB6</accession>
<dbReference type="Proteomes" id="UP001558652">
    <property type="component" value="Unassembled WGS sequence"/>
</dbReference>
<dbReference type="AlphaFoldDB" id="A0ABD0YFB6"/>